<feature type="non-terminal residue" evidence="1">
    <location>
        <position position="65"/>
    </location>
</feature>
<comment type="caution">
    <text evidence="1">The sequence shown here is derived from an EMBL/GenBank/DDBJ whole genome shotgun (WGS) entry which is preliminary data.</text>
</comment>
<dbReference type="Proteomes" id="UP001529510">
    <property type="component" value="Unassembled WGS sequence"/>
</dbReference>
<proteinExistence type="predicted"/>
<sequence>SPQPWLTEGDSAPLQAGRSAGSEMMIICQTAAEELEALTLSVLLLYSTQEFIRAEQREDDRPITQ</sequence>
<name>A0ABD0QW39_CIRMR</name>
<reference evidence="1 2" key="1">
    <citation type="submission" date="2024-05" db="EMBL/GenBank/DDBJ databases">
        <title>Genome sequencing and assembly of Indian major carp, Cirrhinus mrigala (Hamilton, 1822).</title>
        <authorList>
            <person name="Mohindra V."/>
            <person name="Chowdhury L.M."/>
            <person name="Lal K."/>
            <person name="Jena J.K."/>
        </authorList>
    </citation>
    <scope>NUCLEOTIDE SEQUENCE [LARGE SCALE GENOMIC DNA]</scope>
    <source>
        <strain evidence="1">CM1030</strain>
        <tissue evidence="1">Blood</tissue>
    </source>
</reference>
<protein>
    <submittedName>
        <fullName evidence="1">Uncharacterized protein</fullName>
    </submittedName>
</protein>
<evidence type="ECO:0000313" key="1">
    <source>
        <dbReference type="EMBL" id="KAL0190017.1"/>
    </source>
</evidence>
<keyword evidence="2" id="KW-1185">Reference proteome</keyword>
<dbReference type="AlphaFoldDB" id="A0ABD0QW39"/>
<evidence type="ECO:0000313" key="2">
    <source>
        <dbReference type="Proteomes" id="UP001529510"/>
    </source>
</evidence>
<feature type="non-terminal residue" evidence="1">
    <location>
        <position position="1"/>
    </location>
</feature>
<organism evidence="1 2">
    <name type="scientific">Cirrhinus mrigala</name>
    <name type="common">Mrigala</name>
    <dbReference type="NCBI Taxonomy" id="683832"/>
    <lineage>
        <taxon>Eukaryota</taxon>
        <taxon>Metazoa</taxon>
        <taxon>Chordata</taxon>
        <taxon>Craniata</taxon>
        <taxon>Vertebrata</taxon>
        <taxon>Euteleostomi</taxon>
        <taxon>Actinopterygii</taxon>
        <taxon>Neopterygii</taxon>
        <taxon>Teleostei</taxon>
        <taxon>Ostariophysi</taxon>
        <taxon>Cypriniformes</taxon>
        <taxon>Cyprinidae</taxon>
        <taxon>Labeoninae</taxon>
        <taxon>Labeonini</taxon>
        <taxon>Cirrhinus</taxon>
    </lineage>
</organism>
<accession>A0ABD0QW39</accession>
<gene>
    <name evidence="1" type="ORF">M9458_017116</name>
</gene>
<dbReference type="EMBL" id="JAMKFB020000007">
    <property type="protein sequence ID" value="KAL0190017.1"/>
    <property type="molecule type" value="Genomic_DNA"/>
</dbReference>